<dbReference type="Gene3D" id="1.25.10.10">
    <property type="entry name" value="Leucine-rich Repeat Variant"/>
    <property type="match status" value="1"/>
</dbReference>
<feature type="domain" description="PUM-HD" evidence="3">
    <location>
        <begin position="196"/>
        <end position="378"/>
    </location>
</feature>
<keyword evidence="5" id="KW-1185">Reference proteome</keyword>
<dbReference type="PROSITE" id="PS50303">
    <property type="entry name" value="PUM_HD"/>
    <property type="match status" value="1"/>
</dbReference>
<feature type="repeat" description="Pumilio" evidence="2">
    <location>
        <begin position="257"/>
        <end position="292"/>
    </location>
</feature>
<dbReference type="InterPro" id="IPR016024">
    <property type="entry name" value="ARM-type_fold"/>
</dbReference>
<keyword evidence="1" id="KW-0677">Repeat</keyword>
<dbReference type="SUPFAM" id="SSF48371">
    <property type="entry name" value="ARM repeat"/>
    <property type="match status" value="1"/>
</dbReference>
<sequence>MNLAVEAPSKIVRLSIGEKSSSKVSEWEEELSTPACCTDEDSEERPAVKSISIDFFNLDESGMESCKPGKSILSRPVRKSMLEEEFFRNSLRNDIRVVDVKYSKTAIFVYFSNLEDSVSFYRQFLPYAEISFSEAYDIEQMMLLSSSEWTRLALKEHSEHVEEEPMLCFDERPEGVVRSVKSVQESVFEKKVEYFSNLRNFFSKNDVKLMAQSLEAGNIDFIFRNTKEMAVGNHTNKLMQDAIKLLSEEEIGQVIESLGEDIAPIAANKHGAYTVQMLISASKTSATQDMLSRHFRYMGRFLIVHEIGNYAIQKILRFDPDLVFDFFMSSMADVVKSELGMKVLKRCLDFFTDKRAALVEKAREYAERDCGNIVFSCF</sequence>
<dbReference type="PANTHER" id="PTHR12537:SF13">
    <property type="entry name" value="PUMILIO HOMOLOGY DOMAIN FAMILY MEMBER 4"/>
    <property type="match status" value="1"/>
</dbReference>
<dbReference type="PROSITE" id="PS50302">
    <property type="entry name" value="PUM"/>
    <property type="match status" value="1"/>
</dbReference>
<dbReference type="GO" id="GO:0005737">
    <property type="term" value="C:cytoplasm"/>
    <property type="evidence" value="ECO:0007669"/>
    <property type="project" value="TreeGrafter"/>
</dbReference>
<dbReference type="AlphaFoldDB" id="A0AAD8ANY8"/>
<dbReference type="InterPro" id="IPR033133">
    <property type="entry name" value="PUM-HD"/>
</dbReference>
<evidence type="ECO:0000256" key="2">
    <source>
        <dbReference type="PROSITE-ProRule" id="PRU00317"/>
    </source>
</evidence>
<name>A0AAD8ANY8_BIOPF</name>
<dbReference type="EMBL" id="JASAOG010000480">
    <property type="protein sequence ID" value="KAK0039173.1"/>
    <property type="molecule type" value="Genomic_DNA"/>
</dbReference>
<proteinExistence type="predicted"/>
<evidence type="ECO:0000259" key="3">
    <source>
        <dbReference type="PROSITE" id="PS50303"/>
    </source>
</evidence>
<reference evidence="4" key="2">
    <citation type="submission" date="2023-04" db="EMBL/GenBank/DDBJ databases">
        <authorList>
            <person name="Bu L."/>
            <person name="Lu L."/>
            <person name="Laidemitt M.R."/>
            <person name="Zhang S.M."/>
            <person name="Mutuku M."/>
            <person name="Mkoji G."/>
            <person name="Steinauer M."/>
            <person name="Loker E.S."/>
        </authorList>
    </citation>
    <scope>NUCLEOTIDE SEQUENCE</scope>
    <source>
        <strain evidence="4">KasaAsao</strain>
        <tissue evidence="4">Whole Snail</tissue>
    </source>
</reference>
<protein>
    <submittedName>
        <fullName evidence="4">Pumilio domain-containing protein C6G9.14</fullName>
    </submittedName>
</protein>
<organism evidence="4 5">
    <name type="scientific">Biomphalaria pfeifferi</name>
    <name type="common">Bloodfluke planorb</name>
    <name type="synonym">Freshwater snail</name>
    <dbReference type="NCBI Taxonomy" id="112525"/>
    <lineage>
        <taxon>Eukaryota</taxon>
        <taxon>Metazoa</taxon>
        <taxon>Spiralia</taxon>
        <taxon>Lophotrochozoa</taxon>
        <taxon>Mollusca</taxon>
        <taxon>Gastropoda</taxon>
        <taxon>Heterobranchia</taxon>
        <taxon>Euthyneura</taxon>
        <taxon>Panpulmonata</taxon>
        <taxon>Hygrophila</taxon>
        <taxon>Lymnaeoidea</taxon>
        <taxon>Planorbidae</taxon>
        <taxon>Biomphalaria</taxon>
    </lineage>
</organism>
<gene>
    <name evidence="4" type="ORF">Bpfe_031389</name>
</gene>
<dbReference type="GO" id="GO:0010608">
    <property type="term" value="P:post-transcriptional regulation of gene expression"/>
    <property type="evidence" value="ECO:0007669"/>
    <property type="project" value="TreeGrafter"/>
</dbReference>
<dbReference type="GO" id="GO:0003729">
    <property type="term" value="F:mRNA binding"/>
    <property type="evidence" value="ECO:0007669"/>
    <property type="project" value="TreeGrafter"/>
</dbReference>
<dbReference type="Proteomes" id="UP001233172">
    <property type="component" value="Unassembled WGS sequence"/>
</dbReference>
<reference evidence="4" key="1">
    <citation type="journal article" date="2023" name="PLoS Negl. Trop. Dis.">
        <title>A genome sequence for Biomphalaria pfeifferi, the major vector snail for the human-infecting parasite Schistosoma mansoni.</title>
        <authorList>
            <person name="Bu L."/>
            <person name="Lu L."/>
            <person name="Laidemitt M.R."/>
            <person name="Zhang S.M."/>
            <person name="Mutuku M."/>
            <person name="Mkoji G."/>
            <person name="Steinauer M."/>
            <person name="Loker E.S."/>
        </authorList>
    </citation>
    <scope>NUCLEOTIDE SEQUENCE</scope>
    <source>
        <strain evidence="4">KasaAsao</strain>
    </source>
</reference>
<accession>A0AAD8ANY8</accession>
<evidence type="ECO:0000313" key="4">
    <source>
        <dbReference type="EMBL" id="KAK0039173.1"/>
    </source>
</evidence>
<comment type="caution">
    <text evidence="4">The sequence shown here is derived from an EMBL/GenBank/DDBJ whole genome shotgun (WGS) entry which is preliminary data.</text>
</comment>
<dbReference type="InterPro" id="IPR001313">
    <property type="entry name" value="Pumilio_RNA-bd_rpt"/>
</dbReference>
<dbReference type="InterPro" id="IPR011989">
    <property type="entry name" value="ARM-like"/>
</dbReference>
<evidence type="ECO:0000313" key="5">
    <source>
        <dbReference type="Proteomes" id="UP001233172"/>
    </source>
</evidence>
<evidence type="ECO:0000256" key="1">
    <source>
        <dbReference type="ARBA" id="ARBA00022737"/>
    </source>
</evidence>
<dbReference type="PANTHER" id="PTHR12537">
    <property type="entry name" value="RNA BINDING PROTEIN PUMILIO-RELATED"/>
    <property type="match status" value="1"/>
</dbReference>